<comment type="caution">
    <text evidence="4">The sequence shown here is derived from an EMBL/GenBank/DDBJ whole genome shotgun (WGS) entry which is preliminary data.</text>
</comment>
<dbReference type="RefSeq" id="WP_195875941.1">
    <property type="nucleotide sequence ID" value="NZ_JADOEL010000011.1"/>
</dbReference>
<protein>
    <submittedName>
        <fullName evidence="4">Class I SAM-dependent methyltransferase</fullName>
    </submittedName>
</protein>
<feature type="domain" description="Methyltransferase" evidence="3">
    <location>
        <begin position="80"/>
        <end position="169"/>
    </location>
</feature>
<dbReference type="InterPro" id="IPR029063">
    <property type="entry name" value="SAM-dependent_MTases_sf"/>
</dbReference>
<dbReference type="Gene3D" id="3.40.50.150">
    <property type="entry name" value="Vaccinia Virus protein VP39"/>
    <property type="match status" value="1"/>
</dbReference>
<organism evidence="4 5">
    <name type="scientific">Herminiimonas contaminans</name>
    <dbReference type="NCBI Taxonomy" id="1111140"/>
    <lineage>
        <taxon>Bacteria</taxon>
        <taxon>Pseudomonadati</taxon>
        <taxon>Pseudomonadota</taxon>
        <taxon>Betaproteobacteria</taxon>
        <taxon>Burkholderiales</taxon>
        <taxon>Oxalobacteraceae</taxon>
        <taxon>Herminiimonas</taxon>
    </lineage>
</organism>
<keyword evidence="1 4" id="KW-0489">Methyltransferase</keyword>
<dbReference type="GO" id="GO:0032259">
    <property type="term" value="P:methylation"/>
    <property type="evidence" value="ECO:0007669"/>
    <property type="project" value="UniProtKB-KW"/>
</dbReference>
<evidence type="ECO:0000256" key="1">
    <source>
        <dbReference type="ARBA" id="ARBA00022603"/>
    </source>
</evidence>
<proteinExistence type="predicted"/>
<evidence type="ECO:0000313" key="5">
    <source>
        <dbReference type="Proteomes" id="UP000657372"/>
    </source>
</evidence>
<dbReference type="GO" id="GO:0008168">
    <property type="term" value="F:methyltransferase activity"/>
    <property type="evidence" value="ECO:0007669"/>
    <property type="project" value="UniProtKB-KW"/>
</dbReference>
<dbReference type="CDD" id="cd02440">
    <property type="entry name" value="AdoMet_MTases"/>
    <property type="match status" value="1"/>
</dbReference>
<gene>
    <name evidence="4" type="ORF">IXC47_13460</name>
</gene>
<evidence type="ECO:0000256" key="2">
    <source>
        <dbReference type="ARBA" id="ARBA00022679"/>
    </source>
</evidence>
<dbReference type="EMBL" id="JADOEL010000011">
    <property type="protein sequence ID" value="MBF8178691.1"/>
    <property type="molecule type" value="Genomic_DNA"/>
</dbReference>
<evidence type="ECO:0000313" key="4">
    <source>
        <dbReference type="EMBL" id="MBF8178691.1"/>
    </source>
</evidence>
<dbReference type="InterPro" id="IPR041698">
    <property type="entry name" value="Methyltransf_25"/>
</dbReference>
<reference evidence="4 5" key="1">
    <citation type="submission" date="2020-11" db="EMBL/GenBank/DDBJ databases">
        <title>WGS of Herminiimonas contaminans strain Marseille-Q4544 isolated from planarians Schmidtea mediterranea.</title>
        <authorList>
            <person name="Kangale L."/>
        </authorList>
    </citation>
    <scope>NUCLEOTIDE SEQUENCE [LARGE SCALE GENOMIC DNA]</scope>
    <source>
        <strain evidence="4 5">Marseille-Q4544</strain>
    </source>
</reference>
<accession>A0ABS0EV44</accession>
<dbReference type="Pfam" id="PF13649">
    <property type="entry name" value="Methyltransf_25"/>
    <property type="match status" value="1"/>
</dbReference>
<name>A0ABS0EV44_9BURK</name>
<keyword evidence="5" id="KW-1185">Reference proteome</keyword>
<evidence type="ECO:0000259" key="3">
    <source>
        <dbReference type="Pfam" id="PF13649"/>
    </source>
</evidence>
<dbReference type="Proteomes" id="UP000657372">
    <property type="component" value="Unassembled WGS sequence"/>
</dbReference>
<dbReference type="PANTHER" id="PTHR43861">
    <property type="entry name" value="TRANS-ACONITATE 2-METHYLTRANSFERASE-RELATED"/>
    <property type="match status" value="1"/>
</dbReference>
<dbReference type="SUPFAM" id="SSF53335">
    <property type="entry name" value="S-adenosyl-L-methionine-dependent methyltransferases"/>
    <property type="match status" value="1"/>
</dbReference>
<dbReference type="PANTHER" id="PTHR43861:SF1">
    <property type="entry name" value="TRANS-ACONITATE 2-METHYLTRANSFERASE"/>
    <property type="match status" value="1"/>
</dbReference>
<keyword evidence="2" id="KW-0808">Transferase</keyword>
<sequence length="234" mass="26451">MQAQTLCLNWWILTLSLSIRSNKISADKLNAQELALISDITLDHYNQRAADFWEGTRTHDVSQNIQALLKHITAAAPYTILDLGCGPGRDLKTFSEMGHIAVGLDGSAEFAQMARDYAKCEVWQQDFLHLDLPDAHFDGVFANASLFHVPSQELPRVLRQLYATLKTGGVLFSSNPRGQNEEGWNRGRYGAYHELASWRAYMTAAGFTELEHYYRPAGLPLEQQPWLATIWRKV</sequence>